<evidence type="ECO:0000256" key="1">
    <source>
        <dbReference type="SAM" id="MobiDB-lite"/>
    </source>
</evidence>
<evidence type="ECO:0000313" key="3">
    <source>
        <dbReference type="Proteomes" id="UP001432322"/>
    </source>
</evidence>
<sequence length="100" mass="10642">VNLGGNGDVDNSLASLTHNLDIAGNNTQGKTVEWETTVGGYGVPNPNPYAPHMMHLQQWQHPMYQTPGYTIAPGGMPGYGMLPMRPPQGLPPSSQGNPFA</sequence>
<proteinExistence type="predicted"/>
<feature type="non-terminal residue" evidence="2">
    <location>
        <position position="1"/>
    </location>
</feature>
<keyword evidence="3" id="KW-1185">Reference proteome</keyword>
<evidence type="ECO:0000313" key="2">
    <source>
        <dbReference type="EMBL" id="GMT28648.1"/>
    </source>
</evidence>
<comment type="caution">
    <text evidence="2">The sequence shown here is derived from an EMBL/GenBank/DDBJ whole genome shotgun (WGS) entry which is preliminary data.</text>
</comment>
<name>A0AAV5WE67_9BILA</name>
<protein>
    <submittedName>
        <fullName evidence="2">Uncharacterized protein</fullName>
    </submittedName>
</protein>
<accession>A0AAV5WE67</accession>
<feature type="region of interest" description="Disordered" evidence="1">
    <location>
        <begin position="80"/>
        <end position="100"/>
    </location>
</feature>
<dbReference type="Proteomes" id="UP001432322">
    <property type="component" value="Unassembled WGS sequence"/>
</dbReference>
<reference evidence="2" key="1">
    <citation type="submission" date="2023-10" db="EMBL/GenBank/DDBJ databases">
        <title>Genome assembly of Pristionchus species.</title>
        <authorList>
            <person name="Yoshida K."/>
            <person name="Sommer R.J."/>
        </authorList>
    </citation>
    <scope>NUCLEOTIDE SEQUENCE</scope>
    <source>
        <strain evidence="2">RS5133</strain>
    </source>
</reference>
<dbReference type="EMBL" id="BTSY01000005">
    <property type="protein sequence ID" value="GMT28648.1"/>
    <property type="molecule type" value="Genomic_DNA"/>
</dbReference>
<dbReference type="AlphaFoldDB" id="A0AAV5WE67"/>
<organism evidence="2 3">
    <name type="scientific">Pristionchus fissidentatus</name>
    <dbReference type="NCBI Taxonomy" id="1538716"/>
    <lineage>
        <taxon>Eukaryota</taxon>
        <taxon>Metazoa</taxon>
        <taxon>Ecdysozoa</taxon>
        <taxon>Nematoda</taxon>
        <taxon>Chromadorea</taxon>
        <taxon>Rhabditida</taxon>
        <taxon>Rhabditina</taxon>
        <taxon>Diplogasteromorpha</taxon>
        <taxon>Diplogasteroidea</taxon>
        <taxon>Neodiplogasteridae</taxon>
        <taxon>Pristionchus</taxon>
    </lineage>
</organism>
<feature type="compositionally biased region" description="Polar residues" evidence="1">
    <location>
        <begin position="91"/>
        <end position="100"/>
    </location>
</feature>
<gene>
    <name evidence="2" type="ORF">PFISCL1PPCAC_19945</name>
</gene>